<dbReference type="EMBL" id="CP027860">
    <property type="protein sequence ID" value="AVP97721.1"/>
    <property type="molecule type" value="Genomic_DNA"/>
</dbReference>
<keyword evidence="3" id="KW-1185">Reference proteome</keyword>
<evidence type="ECO:0008006" key="4">
    <source>
        <dbReference type="Google" id="ProtNLM"/>
    </source>
</evidence>
<gene>
    <name evidence="2" type="ORF">C7S18_11155</name>
</gene>
<evidence type="ECO:0000256" key="1">
    <source>
        <dbReference type="SAM" id="SignalP"/>
    </source>
</evidence>
<reference evidence="2 3" key="2">
    <citation type="submission" date="2018-03" db="EMBL/GenBank/DDBJ databases">
        <authorList>
            <person name="Keele B.F."/>
        </authorList>
    </citation>
    <scope>NUCLEOTIDE SEQUENCE [LARGE SCALE GENOMIC DNA]</scope>
    <source>
        <strain evidence="2 3">D13</strain>
    </source>
</reference>
<name>A0A2P1PSA6_9GAMM</name>
<evidence type="ECO:0000313" key="2">
    <source>
        <dbReference type="EMBL" id="AVP97721.1"/>
    </source>
</evidence>
<accession>A0A2P1PSA6</accession>
<dbReference type="Pfam" id="PF17963">
    <property type="entry name" value="Big_9"/>
    <property type="match status" value="1"/>
</dbReference>
<protein>
    <recommendedName>
        <fullName evidence="4">Dystroglycan-type cadherin-like domain-containing protein</fullName>
    </recommendedName>
</protein>
<reference evidence="2 3" key="1">
    <citation type="submission" date="2018-03" db="EMBL/GenBank/DDBJ databases">
        <title>Ahniella affigens gen. nov., sp. nov., a gammaproteobacterium isolated from sandy soil near a stream.</title>
        <authorList>
            <person name="Ko Y."/>
            <person name="Kim J.-H."/>
        </authorList>
    </citation>
    <scope>NUCLEOTIDE SEQUENCE [LARGE SCALE GENOMIC DNA]</scope>
    <source>
        <strain evidence="2 3">D13</strain>
    </source>
</reference>
<dbReference type="Proteomes" id="UP000241074">
    <property type="component" value="Chromosome"/>
</dbReference>
<feature type="chain" id="PRO_5015166417" description="Dystroglycan-type cadherin-like domain-containing protein" evidence="1">
    <location>
        <begin position="21"/>
        <end position="451"/>
    </location>
</feature>
<evidence type="ECO:0000313" key="3">
    <source>
        <dbReference type="Proteomes" id="UP000241074"/>
    </source>
</evidence>
<proteinExistence type="predicted"/>
<feature type="signal peptide" evidence="1">
    <location>
        <begin position="1"/>
        <end position="20"/>
    </location>
</feature>
<dbReference type="AlphaFoldDB" id="A0A2P1PSA6"/>
<sequence>MLNRTAMWLIGLAWCTPCLGGTLTNLAMTPAVTTVGTTTQYTVTFRAPSTTFGPNRALRINNAAGAGGNTNFQGATVQSASGGLTLTVGLAAATEIYVYPSAGSPTVAANTTITIVFNGITNPIVTNGNPYALEVGVLDGSAIDTGTAPGNTYTANPAPFVVTPIPDQTNLEEQSGQVVVASNLNTHFSDGDGDPLSFAIQSNSNAAAVTPQIIGNSLRVTPNGFGTATITIRASDGQEGFADDTFMVRAIGFLSSPGVTPGDTIVGRTTSYTLSFTTDTAVSAGDFLAFYTGVGGANQTNSALVSLSGGLSGTKTSGGSTGTVIRIDSGSIAAHTAMTLVLGNLVNPLVAGTSPQYLIEKTDGSQTQDYARLLGTQFFDPPDSVFANSFEDSGLTIWKSVWPTDGSAAAVIWYDPISDRYRIGEEIRAGDDPTLNPWLRAAISTGNLPPN</sequence>
<dbReference type="KEGG" id="xba:C7S18_11155"/>
<keyword evidence="1" id="KW-0732">Signal</keyword>
<organism evidence="2 3">
    <name type="scientific">Ahniella affigens</name>
    <dbReference type="NCBI Taxonomy" id="2021234"/>
    <lineage>
        <taxon>Bacteria</taxon>
        <taxon>Pseudomonadati</taxon>
        <taxon>Pseudomonadota</taxon>
        <taxon>Gammaproteobacteria</taxon>
        <taxon>Lysobacterales</taxon>
        <taxon>Rhodanobacteraceae</taxon>
        <taxon>Ahniella</taxon>
    </lineage>
</organism>